<feature type="binding site" evidence="11">
    <location>
        <position position="262"/>
    </location>
    <ligand>
        <name>K(+)</name>
        <dbReference type="ChEBI" id="CHEBI:29103"/>
    </ligand>
</feature>
<evidence type="ECO:0000256" key="2">
    <source>
        <dbReference type="ARBA" id="ARBA00022448"/>
    </source>
</evidence>
<evidence type="ECO:0000256" key="1">
    <source>
        <dbReference type="ARBA" id="ARBA00004651"/>
    </source>
</evidence>
<feature type="transmembrane region" description="Helical" evidence="12">
    <location>
        <begin position="311"/>
        <end position="328"/>
    </location>
</feature>
<dbReference type="Proteomes" id="UP000234881">
    <property type="component" value="Unassembled WGS sequence"/>
</dbReference>
<keyword evidence="14" id="KW-1185">Reference proteome</keyword>
<dbReference type="Pfam" id="PF02386">
    <property type="entry name" value="TrkH"/>
    <property type="match status" value="2"/>
</dbReference>
<accession>A0A2N5XS27</accession>
<dbReference type="InterPro" id="IPR004772">
    <property type="entry name" value="TrkH"/>
</dbReference>
<evidence type="ECO:0000256" key="10">
    <source>
        <dbReference type="PIRNR" id="PIRNR006247"/>
    </source>
</evidence>
<dbReference type="EMBL" id="PKUQ01000016">
    <property type="protein sequence ID" value="PLW77294.1"/>
    <property type="molecule type" value="Genomic_DNA"/>
</dbReference>
<feature type="binding site" evidence="11">
    <location>
        <position position="354"/>
    </location>
    <ligand>
        <name>K(+)</name>
        <dbReference type="ChEBI" id="CHEBI:29103"/>
    </ligand>
</feature>
<keyword evidence="4 10" id="KW-0633">Potassium transport</keyword>
<feature type="binding site" evidence="11">
    <location>
        <position position="472"/>
    </location>
    <ligand>
        <name>K(+)</name>
        <dbReference type="ChEBI" id="CHEBI:29103"/>
    </ligand>
</feature>
<gene>
    <name evidence="13" type="ORF">C0081_08075</name>
</gene>
<keyword evidence="11" id="KW-0479">Metal-binding</keyword>
<dbReference type="GO" id="GO:0015379">
    <property type="term" value="F:potassium:chloride symporter activity"/>
    <property type="evidence" value="ECO:0007669"/>
    <property type="project" value="InterPro"/>
</dbReference>
<dbReference type="AlphaFoldDB" id="A0A2N5XS27"/>
<comment type="subcellular location">
    <subcellularLocation>
        <location evidence="10">Cell inner membrane</location>
        <topology evidence="10">Multi-pass membrane protein</topology>
    </subcellularLocation>
    <subcellularLocation>
        <location evidence="1">Cell membrane</location>
        <topology evidence="1">Multi-pass membrane protein</topology>
    </subcellularLocation>
</comment>
<keyword evidence="9 10" id="KW-0472">Membrane</keyword>
<feature type="transmembrane region" description="Helical" evidence="12">
    <location>
        <begin position="277"/>
        <end position="299"/>
    </location>
</feature>
<evidence type="ECO:0000256" key="9">
    <source>
        <dbReference type="ARBA" id="ARBA00023136"/>
    </source>
</evidence>
<comment type="function">
    <text evidence="10">Low-affinity potassium transport system. Interacts with Trk system potassium uptake protein TrkA.</text>
</comment>
<evidence type="ECO:0000313" key="14">
    <source>
        <dbReference type="Proteomes" id="UP000234881"/>
    </source>
</evidence>
<dbReference type="GO" id="GO:0005886">
    <property type="term" value="C:plasma membrane"/>
    <property type="evidence" value="ECO:0007669"/>
    <property type="project" value="UniProtKB-SubCell"/>
</dbReference>
<evidence type="ECO:0000256" key="6">
    <source>
        <dbReference type="ARBA" id="ARBA00022958"/>
    </source>
</evidence>
<feature type="binding site" evidence="11">
    <location>
        <position position="154"/>
    </location>
    <ligand>
        <name>K(+)</name>
        <dbReference type="ChEBI" id="CHEBI:29103"/>
    </ligand>
</feature>
<feature type="transmembrane region" description="Helical" evidence="12">
    <location>
        <begin position="80"/>
        <end position="101"/>
    </location>
</feature>
<organism evidence="13 14">
    <name type="scientific">Cohaesibacter celericrescens</name>
    <dbReference type="NCBI Taxonomy" id="2067669"/>
    <lineage>
        <taxon>Bacteria</taxon>
        <taxon>Pseudomonadati</taxon>
        <taxon>Pseudomonadota</taxon>
        <taxon>Alphaproteobacteria</taxon>
        <taxon>Hyphomicrobiales</taxon>
        <taxon>Cohaesibacteraceae</taxon>
    </lineage>
</organism>
<proteinExistence type="inferred from homology"/>
<feature type="transmembrane region" description="Helical" evidence="12">
    <location>
        <begin position="50"/>
        <end position="74"/>
    </location>
</feature>
<feature type="transmembrane region" description="Helical" evidence="12">
    <location>
        <begin position="113"/>
        <end position="134"/>
    </location>
</feature>
<evidence type="ECO:0000256" key="5">
    <source>
        <dbReference type="ARBA" id="ARBA00022692"/>
    </source>
</evidence>
<keyword evidence="5 12" id="KW-0812">Transmembrane</keyword>
<keyword evidence="3 10" id="KW-1003">Cell membrane</keyword>
<keyword evidence="10" id="KW-0997">Cell inner membrane</keyword>
<dbReference type="PANTHER" id="PTHR32024">
    <property type="entry name" value="TRK SYSTEM POTASSIUM UPTAKE PROTEIN TRKG-RELATED"/>
    <property type="match status" value="1"/>
</dbReference>
<protein>
    <recommendedName>
        <fullName evidence="10">Trk system potassium uptake protein</fullName>
    </recommendedName>
</protein>
<feature type="binding site" evidence="11">
    <location>
        <position position="355"/>
    </location>
    <ligand>
        <name>K(+)</name>
        <dbReference type="ChEBI" id="CHEBI:29103"/>
    </ligand>
</feature>
<dbReference type="PIRSF" id="PIRSF006247">
    <property type="entry name" value="TrkH"/>
    <property type="match status" value="1"/>
</dbReference>
<dbReference type="InterPro" id="IPR003445">
    <property type="entry name" value="Cat_transpt"/>
</dbReference>
<keyword evidence="6 10" id="KW-0630">Potassium</keyword>
<evidence type="ECO:0000256" key="8">
    <source>
        <dbReference type="ARBA" id="ARBA00023065"/>
    </source>
</evidence>
<evidence type="ECO:0000256" key="3">
    <source>
        <dbReference type="ARBA" id="ARBA00022475"/>
    </source>
</evidence>
<evidence type="ECO:0000313" key="13">
    <source>
        <dbReference type="EMBL" id="PLW77294.1"/>
    </source>
</evidence>
<reference evidence="13 14" key="1">
    <citation type="submission" date="2018-01" db="EMBL/GenBank/DDBJ databases">
        <title>The draft genome sequence of Cohaesibacter sp. H1304.</title>
        <authorList>
            <person name="Wang N.-N."/>
            <person name="Du Z.-J."/>
        </authorList>
    </citation>
    <scope>NUCLEOTIDE SEQUENCE [LARGE SCALE GENOMIC DNA]</scope>
    <source>
        <strain evidence="13 14">H1304</strain>
    </source>
</reference>
<evidence type="ECO:0000256" key="7">
    <source>
        <dbReference type="ARBA" id="ARBA00022989"/>
    </source>
</evidence>
<comment type="similarity">
    <text evidence="10">Belongs to the TrkH potassium transport family.</text>
</comment>
<feature type="transmembrane region" description="Helical" evidence="12">
    <location>
        <begin position="227"/>
        <end position="249"/>
    </location>
</feature>
<feature type="transmembrane region" description="Helical" evidence="12">
    <location>
        <begin position="430"/>
        <end position="451"/>
    </location>
</feature>
<dbReference type="PANTHER" id="PTHR32024:SF3">
    <property type="entry name" value="TRK SYSTEM POTASSIUM UPTAKE PROTEIN"/>
    <property type="match status" value="1"/>
</dbReference>
<feature type="transmembrane region" description="Helical" evidence="12">
    <location>
        <begin position="176"/>
        <end position="196"/>
    </location>
</feature>
<feature type="binding site" evidence="11">
    <location>
        <position position="471"/>
    </location>
    <ligand>
        <name>K(+)</name>
        <dbReference type="ChEBI" id="CHEBI:29103"/>
    </ligand>
</feature>
<dbReference type="GO" id="GO:0046872">
    <property type="term" value="F:metal ion binding"/>
    <property type="evidence" value="ECO:0007669"/>
    <property type="project" value="UniProtKB-KW"/>
</dbReference>
<evidence type="ECO:0000256" key="4">
    <source>
        <dbReference type="ARBA" id="ARBA00022538"/>
    </source>
</evidence>
<evidence type="ECO:0000256" key="11">
    <source>
        <dbReference type="PIRSR" id="PIRSR006247-1"/>
    </source>
</evidence>
<keyword evidence="8 10" id="KW-0406">Ion transport</keyword>
<comment type="caution">
    <text evidence="13">The sequence shown here is derived from an EMBL/GenBank/DDBJ whole genome shotgun (WGS) entry which is preliminary data.</text>
</comment>
<feature type="binding site" evidence="11">
    <location>
        <position position="155"/>
    </location>
    <ligand>
        <name>K(+)</name>
        <dbReference type="ChEBI" id="CHEBI:29103"/>
    </ligand>
</feature>
<keyword evidence="7 12" id="KW-1133">Transmembrane helix</keyword>
<sequence length="522" mass="56439">MSAELGCAGAYIRSKDTAPCDCWFPSGSRSLSNLFQWRGLVGPQKRGDPLLSALGILIAALGGLMFLPAAIDLAFFHDDWLVFVGGGSISVGFGVALFLAMRGQEGEWNVRKAILFVNGIWILVSLFASLPLYFSSLHLSFVDAFFETVSGLTTTGSTVLSGLDTMAPGLLFWRSFMQWIGGLGIVAISVTILPMLGSGGQKLFFLESSEQSDNPYPRIRDFAAKIALVYFVLTVSCAVSYFLLGMTFFEAINHAMTTVSTGGFSTSDGSMGHFNSMGILLAASFFMFLGGLPFLYMLRFFASDKPKDPQIALYVRGVIFATLLVFAAKEALHPDTGFEDLVLSLFNVISIVTTTGFASGDYQLWGPLFWAIFLGLTFFGACSGSTSGGLKQFRFVVAWLVIKDAVAKMVHPDRVVPMRYGLKVVDNDMAASTMCLVFLFFATFTVFAVLLEMSGLDFITSVSASATAIANVGPGLGEIIGPAGNFTSLPDIAKWLLSLEMILGRLEILSGLAIFMPAFWRW</sequence>
<keyword evidence="2 10" id="KW-0813">Transport</keyword>
<name>A0A2N5XS27_9HYPH</name>
<feature type="transmembrane region" description="Helical" evidence="12">
    <location>
        <begin position="362"/>
        <end position="381"/>
    </location>
</feature>
<evidence type="ECO:0000256" key="12">
    <source>
        <dbReference type="SAM" id="Phobius"/>
    </source>
</evidence>